<dbReference type="Gene3D" id="2.170.140.10">
    <property type="entry name" value="Chitin binding domain"/>
    <property type="match status" value="1"/>
</dbReference>
<evidence type="ECO:0000256" key="1">
    <source>
        <dbReference type="SAM" id="MobiDB-lite"/>
    </source>
</evidence>
<dbReference type="OrthoDB" id="504708at2759"/>
<keyword evidence="4" id="KW-1185">Reference proteome</keyword>
<feature type="region of interest" description="Disordered" evidence="1">
    <location>
        <begin position="37"/>
        <end position="87"/>
    </location>
</feature>
<dbReference type="InterPro" id="IPR036508">
    <property type="entry name" value="Chitin-bd_dom_sf"/>
</dbReference>
<dbReference type="GO" id="GO:0005576">
    <property type="term" value="C:extracellular region"/>
    <property type="evidence" value="ECO:0007669"/>
    <property type="project" value="InterPro"/>
</dbReference>
<dbReference type="InterPro" id="IPR002557">
    <property type="entry name" value="Chitin-bd_dom"/>
</dbReference>
<name>A0A0M9AAP9_9HYME</name>
<reference evidence="3 4" key="1">
    <citation type="submission" date="2015-07" db="EMBL/GenBank/DDBJ databases">
        <title>The genome of Melipona quadrifasciata.</title>
        <authorList>
            <person name="Pan H."/>
            <person name="Kapheim K."/>
        </authorList>
    </citation>
    <scope>NUCLEOTIDE SEQUENCE [LARGE SCALE GENOMIC DNA]</scope>
    <source>
        <strain evidence="3">0111107301</strain>
        <tissue evidence="3">Whole body</tissue>
    </source>
</reference>
<dbReference type="SMART" id="SM00494">
    <property type="entry name" value="ChtBD2"/>
    <property type="match status" value="1"/>
</dbReference>
<dbReference type="PROSITE" id="PS50940">
    <property type="entry name" value="CHIT_BIND_II"/>
    <property type="match status" value="1"/>
</dbReference>
<sequence length="164" mass="18598">MGYEETDSRGWWFCTEYESSFLESWLSLEYPSFEKEGRHGEGASGGAGMPHVAAAGVTRSQSPNLTETSTSLGKEKPEDTPCIDDNKFYRNPNAPTRNVWSPAECAKYYLCLDNEVFEFRCSQGLLFDVSRQVCDFKANVDNCDVMSDSKRYPKHKGTFFPPER</sequence>
<dbReference type="Pfam" id="PF01607">
    <property type="entry name" value="CBM_14"/>
    <property type="match status" value="1"/>
</dbReference>
<organism evidence="3 4">
    <name type="scientific">Melipona quadrifasciata</name>
    <dbReference type="NCBI Taxonomy" id="166423"/>
    <lineage>
        <taxon>Eukaryota</taxon>
        <taxon>Metazoa</taxon>
        <taxon>Ecdysozoa</taxon>
        <taxon>Arthropoda</taxon>
        <taxon>Hexapoda</taxon>
        <taxon>Insecta</taxon>
        <taxon>Pterygota</taxon>
        <taxon>Neoptera</taxon>
        <taxon>Endopterygota</taxon>
        <taxon>Hymenoptera</taxon>
        <taxon>Apocrita</taxon>
        <taxon>Aculeata</taxon>
        <taxon>Apoidea</taxon>
        <taxon>Anthophila</taxon>
        <taxon>Apidae</taxon>
        <taxon>Melipona</taxon>
    </lineage>
</organism>
<protein>
    <recommendedName>
        <fullName evidence="2">Chitin-binding type-2 domain-containing protein</fullName>
    </recommendedName>
</protein>
<dbReference type="EMBL" id="KQ435713">
    <property type="protein sequence ID" value="KOX79309.1"/>
    <property type="molecule type" value="Genomic_DNA"/>
</dbReference>
<feature type="domain" description="Chitin-binding type-2" evidence="2">
    <location>
        <begin position="79"/>
        <end position="145"/>
    </location>
</feature>
<evidence type="ECO:0000313" key="3">
    <source>
        <dbReference type="EMBL" id="KOX79309.1"/>
    </source>
</evidence>
<accession>A0A0M9AAP9</accession>
<dbReference type="STRING" id="166423.A0A0M9AAP9"/>
<proteinExistence type="predicted"/>
<dbReference type="AlphaFoldDB" id="A0A0M9AAP9"/>
<dbReference type="SUPFAM" id="SSF57625">
    <property type="entry name" value="Invertebrate chitin-binding proteins"/>
    <property type="match status" value="1"/>
</dbReference>
<feature type="compositionally biased region" description="Polar residues" evidence="1">
    <location>
        <begin position="58"/>
        <end position="72"/>
    </location>
</feature>
<dbReference type="GO" id="GO:0008061">
    <property type="term" value="F:chitin binding"/>
    <property type="evidence" value="ECO:0007669"/>
    <property type="project" value="InterPro"/>
</dbReference>
<dbReference type="Proteomes" id="UP000053105">
    <property type="component" value="Unassembled WGS sequence"/>
</dbReference>
<gene>
    <name evidence="3" type="ORF">WN51_09111</name>
</gene>
<evidence type="ECO:0000313" key="4">
    <source>
        <dbReference type="Proteomes" id="UP000053105"/>
    </source>
</evidence>
<evidence type="ECO:0000259" key="2">
    <source>
        <dbReference type="PROSITE" id="PS50940"/>
    </source>
</evidence>
<feature type="compositionally biased region" description="Basic and acidic residues" evidence="1">
    <location>
        <begin position="73"/>
        <end position="87"/>
    </location>
</feature>